<evidence type="ECO:0000259" key="12">
    <source>
        <dbReference type="PROSITE" id="PS50103"/>
    </source>
</evidence>
<dbReference type="GO" id="GO:0000209">
    <property type="term" value="P:protein polyubiquitination"/>
    <property type="evidence" value="ECO:0007669"/>
    <property type="project" value="InterPro"/>
</dbReference>
<feature type="compositionally biased region" description="Basic and acidic residues" evidence="10">
    <location>
        <begin position="121"/>
        <end position="135"/>
    </location>
</feature>
<evidence type="ECO:0000256" key="2">
    <source>
        <dbReference type="ARBA" id="ARBA00012483"/>
    </source>
</evidence>
<dbReference type="Proteomes" id="UP000801492">
    <property type="component" value="Unassembled WGS sequence"/>
</dbReference>
<feature type="domain" description="C3H1-type" evidence="12">
    <location>
        <begin position="496"/>
        <end position="525"/>
    </location>
</feature>
<dbReference type="AlphaFoldDB" id="A0A8K0CH77"/>
<dbReference type="SMART" id="SM00184">
    <property type="entry name" value="RING"/>
    <property type="match status" value="1"/>
</dbReference>
<gene>
    <name evidence="13" type="ORF">ILUMI_20548</name>
</gene>
<dbReference type="PROSITE" id="PS00518">
    <property type="entry name" value="ZF_RING_1"/>
    <property type="match status" value="1"/>
</dbReference>
<dbReference type="EMBL" id="VTPC01089859">
    <property type="protein sequence ID" value="KAF2885606.1"/>
    <property type="molecule type" value="Genomic_DNA"/>
</dbReference>
<evidence type="ECO:0000256" key="8">
    <source>
        <dbReference type="ARBA" id="ARBA00022833"/>
    </source>
</evidence>
<evidence type="ECO:0000256" key="5">
    <source>
        <dbReference type="ARBA" id="ARBA00022737"/>
    </source>
</evidence>
<evidence type="ECO:0000256" key="7">
    <source>
        <dbReference type="ARBA" id="ARBA00022786"/>
    </source>
</evidence>
<keyword evidence="4 9" id="KW-0479">Metal-binding</keyword>
<protein>
    <recommendedName>
        <fullName evidence="2">RING-type E3 ubiquitin transferase</fullName>
        <ecNumber evidence="2">2.3.2.27</ecNumber>
    </recommendedName>
</protein>
<keyword evidence="14" id="KW-1185">Reference proteome</keyword>
<dbReference type="GO" id="GO:0005634">
    <property type="term" value="C:nucleus"/>
    <property type="evidence" value="ECO:0007669"/>
    <property type="project" value="UniProtKB-ARBA"/>
</dbReference>
<feature type="zinc finger region" description="C3H1-type" evidence="9">
    <location>
        <begin position="496"/>
        <end position="525"/>
    </location>
</feature>
<reference evidence="13" key="1">
    <citation type="submission" date="2019-08" db="EMBL/GenBank/DDBJ databases">
        <title>The genome of the North American firefly Photinus pyralis.</title>
        <authorList>
            <consortium name="Photinus pyralis genome working group"/>
            <person name="Fallon T.R."/>
            <person name="Sander Lower S.E."/>
            <person name="Weng J.-K."/>
        </authorList>
    </citation>
    <scope>NUCLEOTIDE SEQUENCE</scope>
    <source>
        <strain evidence="13">TRF0915ILg1</strain>
        <tissue evidence="13">Whole body</tissue>
    </source>
</reference>
<dbReference type="FunFam" id="3.30.40.10:FF:000117">
    <property type="entry name" value="Probable E3 ubiquitin-protein ligase makorin-1"/>
    <property type="match status" value="1"/>
</dbReference>
<accession>A0A8K0CH77</accession>
<dbReference type="InterPro" id="IPR045072">
    <property type="entry name" value="MKRN-like"/>
</dbReference>
<evidence type="ECO:0000256" key="10">
    <source>
        <dbReference type="SAM" id="MobiDB-lite"/>
    </source>
</evidence>
<dbReference type="InterPro" id="IPR000571">
    <property type="entry name" value="Znf_CCCH"/>
</dbReference>
<evidence type="ECO:0000256" key="6">
    <source>
        <dbReference type="ARBA" id="ARBA00022771"/>
    </source>
</evidence>
<organism evidence="13 14">
    <name type="scientific">Ignelater luminosus</name>
    <name type="common">Cucubano</name>
    <name type="synonym">Pyrophorus luminosus</name>
    <dbReference type="NCBI Taxonomy" id="2038154"/>
    <lineage>
        <taxon>Eukaryota</taxon>
        <taxon>Metazoa</taxon>
        <taxon>Ecdysozoa</taxon>
        <taxon>Arthropoda</taxon>
        <taxon>Hexapoda</taxon>
        <taxon>Insecta</taxon>
        <taxon>Pterygota</taxon>
        <taxon>Neoptera</taxon>
        <taxon>Endopterygota</taxon>
        <taxon>Coleoptera</taxon>
        <taxon>Polyphaga</taxon>
        <taxon>Elateriformia</taxon>
        <taxon>Elateroidea</taxon>
        <taxon>Elateridae</taxon>
        <taxon>Agrypninae</taxon>
        <taxon>Pyrophorini</taxon>
        <taxon>Ignelater</taxon>
    </lineage>
</organism>
<feature type="compositionally biased region" description="Polar residues" evidence="10">
    <location>
        <begin position="1"/>
        <end position="12"/>
    </location>
</feature>
<evidence type="ECO:0000256" key="9">
    <source>
        <dbReference type="PROSITE-ProRule" id="PRU00723"/>
    </source>
</evidence>
<dbReference type="SUPFAM" id="SSF57850">
    <property type="entry name" value="RING/U-box"/>
    <property type="match status" value="1"/>
</dbReference>
<dbReference type="Pfam" id="PF00097">
    <property type="entry name" value="zf-C3HC4"/>
    <property type="match status" value="1"/>
</dbReference>
<comment type="catalytic activity">
    <reaction evidence="1">
        <text>S-ubiquitinyl-[E2 ubiquitin-conjugating enzyme]-L-cysteine + [acceptor protein]-L-lysine = [E2 ubiquitin-conjugating enzyme]-L-cysteine + N(6)-ubiquitinyl-[acceptor protein]-L-lysine.</text>
        <dbReference type="EC" id="2.3.2.27"/>
    </reaction>
</comment>
<evidence type="ECO:0000313" key="13">
    <source>
        <dbReference type="EMBL" id="KAF2885606.1"/>
    </source>
</evidence>
<name>A0A8K0CH77_IGNLU</name>
<feature type="compositionally biased region" description="Low complexity" evidence="10">
    <location>
        <begin position="48"/>
        <end position="71"/>
    </location>
</feature>
<dbReference type="PANTHER" id="PTHR11224:SF10">
    <property type="entry name" value="IP09428P-RELATED"/>
    <property type="match status" value="1"/>
</dbReference>
<feature type="domain" description="RING-type" evidence="11">
    <location>
        <begin position="414"/>
        <end position="467"/>
    </location>
</feature>
<keyword evidence="8 9" id="KW-0862">Zinc</keyword>
<dbReference type="PROSITE" id="PS50103">
    <property type="entry name" value="ZF_C3H1"/>
    <property type="match status" value="1"/>
</dbReference>
<dbReference type="GO" id="GO:0061630">
    <property type="term" value="F:ubiquitin protein ligase activity"/>
    <property type="evidence" value="ECO:0007669"/>
    <property type="project" value="UniProtKB-EC"/>
</dbReference>
<feature type="compositionally biased region" description="Basic and acidic residues" evidence="10">
    <location>
        <begin position="72"/>
        <end position="88"/>
    </location>
</feature>
<keyword evidence="3" id="KW-0808">Transferase</keyword>
<dbReference type="InterPro" id="IPR001841">
    <property type="entry name" value="Znf_RING"/>
</dbReference>
<sequence length="604" mass="68797">MADNPNISSARSNFHGGGTPRRNGAQHNQRVMNFGDSDFRRYRNHNFQSTRSSPRTRPERPQTSSNRNSNRNRSERPLSFRNYSDRFNSENYSEQENYSNGGGFLPRRNRDTNKSESSTETENRREQRRNGETVEVRNEDNYFSEVNIVDQQIPSFIKQNDNSEQLLNPNGEVPNQVGLPISQDIAECLNVSQVPKCSIQDTEEEALKLDDMHTKASATPYLASRPASSEPPTFENSAMGELGFNLAADNSKSIQNNLPRAIRGRASPIATATGGLPRPITKQNLNSANDTEANPDLPHTLTSGALHEEWANAPEFVPKGSKPKSYAEVVNPKTGSSESISKKLCPYTEKHGECRVPPGCCPYLHGDICDLCGNAVLHPADTEQRKNHHQKCLARHEREMEISFAVARSKEKTCGICFEVVVEKQLHERRFGILTQCNHCFCLGCIRKWRQARQFEHKVVRACPECRVTSDFVCPSVYWVETKEEKDKLIENYKNALAEKQCKYFKQGRGSCPFGNKCFYLHALPDGTKTDVGPPPRRRRPNRNRHNDDTELGDMLQQIILWDFLDEHDHHWLYSFADDIEELVAFFSDSDESESWSDYEFLLD</sequence>
<feature type="compositionally biased region" description="Polar residues" evidence="10">
    <location>
        <begin position="89"/>
        <end position="99"/>
    </location>
</feature>
<dbReference type="Gene3D" id="3.30.40.10">
    <property type="entry name" value="Zinc/RING finger domain, C3HC4 (zinc finger)"/>
    <property type="match status" value="1"/>
</dbReference>
<keyword evidence="7" id="KW-0833">Ubl conjugation pathway</keyword>
<dbReference type="PANTHER" id="PTHR11224">
    <property type="entry name" value="MAKORIN-RELATED"/>
    <property type="match status" value="1"/>
</dbReference>
<dbReference type="InterPro" id="IPR017907">
    <property type="entry name" value="Znf_RING_CS"/>
</dbReference>
<evidence type="ECO:0000256" key="1">
    <source>
        <dbReference type="ARBA" id="ARBA00000900"/>
    </source>
</evidence>
<dbReference type="GO" id="GO:0008270">
    <property type="term" value="F:zinc ion binding"/>
    <property type="evidence" value="ECO:0007669"/>
    <property type="project" value="UniProtKB-KW"/>
</dbReference>
<comment type="caution">
    <text evidence="13">The sequence shown here is derived from an EMBL/GenBank/DDBJ whole genome shotgun (WGS) entry which is preliminary data.</text>
</comment>
<evidence type="ECO:0000259" key="11">
    <source>
        <dbReference type="PROSITE" id="PS50089"/>
    </source>
</evidence>
<feature type="region of interest" description="Disordered" evidence="10">
    <location>
        <begin position="529"/>
        <end position="549"/>
    </location>
</feature>
<proteinExistence type="predicted"/>
<dbReference type="SMART" id="SM00356">
    <property type="entry name" value="ZnF_C3H1"/>
    <property type="match status" value="2"/>
</dbReference>
<dbReference type="InterPro" id="IPR018957">
    <property type="entry name" value="Znf_C3HC4_RING-type"/>
</dbReference>
<keyword evidence="6 9" id="KW-0863">Zinc-finger</keyword>
<feature type="region of interest" description="Disordered" evidence="10">
    <location>
        <begin position="1"/>
        <end position="135"/>
    </location>
</feature>
<dbReference type="OrthoDB" id="411372at2759"/>
<keyword evidence="5" id="KW-0677">Repeat</keyword>
<dbReference type="InterPro" id="IPR013083">
    <property type="entry name" value="Znf_RING/FYVE/PHD"/>
</dbReference>
<dbReference type="PROSITE" id="PS50089">
    <property type="entry name" value="ZF_RING_2"/>
    <property type="match status" value="1"/>
</dbReference>
<evidence type="ECO:0000313" key="14">
    <source>
        <dbReference type="Proteomes" id="UP000801492"/>
    </source>
</evidence>
<dbReference type="EC" id="2.3.2.27" evidence="2"/>
<evidence type="ECO:0000256" key="3">
    <source>
        <dbReference type="ARBA" id="ARBA00022679"/>
    </source>
</evidence>
<evidence type="ECO:0000256" key="4">
    <source>
        <dbReference type="ARBA" id="ARBA00022723"/>
    </source>
</evidence>